<reference evidence="1" key="1">
    <citation type="submission" date="2020-08" db="EMBL/GenBank/DDBJ databases">
        <title>Multicomponent nature underlies the extraordinary mechanical properties of spider dragline silk.</title>
        <authorList>
            <person name="Kono N."/>
            <person name="Nakamura H."/>
            <person name="Mori M."/>
            <person name="Yoshida Y."/>
            <person name="Ohtoshi R."/>
            <person name="Malay A.D."/>
            <person name="Moran D.A.P."/>
            <person name="Tomita M."/>
            <person name="Numata K."/>
            <person name="Arakawa K."/>
        </authorList>
    </citation>
    <scope>NUCLEOTIDE SEQUENCE</scope>
</reference>
<protein>
    <submittedName>
        <fullName evidence="1">Uncharacterized protein</fullName>
    </submittedName>
</protein>
<dbReference type="AlphaFoldDB" id="A0A8X6MAF7"/>
<evidence type="ECO:0000313" key="2">
    <source>
        <dbReference type="Proteomes" id="UP000887013"/>
    </source>
</evidence>
<name>A0A8X6MAF7_NEPPI</name>
<keyword evidence="2" id="KW-1185">Reference proteome</keyword>
<dbReference type="Proteomes" id="UP000887013">
    <property type="component" value="Unassembled WGS sequence"/>
</dbReference>
<evidence type="ECO:0000313" key="1">
    <source>
        <dbReference type="EMBL" id="GFS41377.1"/>
    </source>
</evidence>
<accession>A0A8X6MAF7</accession>
<organism evidence="1 2">
    <name type="scientific">Nephila pilipes</name>
    <name type="common">Giant wood spider</name>
    <name type="synonym">Nephila maculata</name>
    <dbReference type="NCBI Taxonomy" id="299642"/>
    <lineage>
        <taxon>Eukaryota</taxon>
        <taxon>Metazoa</taxon>
        <taxon>Ecdysozoa</taxon>
        <taxon>Arthropoda</taxon>
        <taxon>Chelicerata</taxon>
        <taxon>Arachnida</taxon>
        <taxon>Araneae</taxon>
        <taxon>Araneomorphae</taxon>
        <taxon>Entelegynae</taxon>
        <taxon>Araneoidea</taxon>
        <taxon>Nephilidae</taxon>
        <taxon>Nephila</taxon>
    </lineage>
</organism>
<proteinExistence type="predicted"/>
<dbReference type="EMBL" id="BMAW01043836">
    <property type="protein sequence ID" value="GFS41377.1"/>
    <property type="molecule type" value="Genomic_DNA"/>
</dbReference>
<comment type="caution">
    <text evidence="1">The sequence shown here is derived from an EMBL/GenBank/DDBJ whole genome shotgun (WGS) entry which is preliminary data.</text>
</comment>
<gene>
    <name evidence="1" type="ORF">NPIL_161611</name>
</gene>
<sequence>MRLEFSTFLNKSKVSVIFGDSVVTPAFCQNLINRLVKGLLSILKFRLISYQKSRNNGVCTDAISFFKQVLEIFIDMMDSISKDDKIRDLQNNKIKLQKHIEEFRADLR</sequence>